<accession>A0A3B0V160</accession>
<dbReference type="NCBIfam" id="NF001764">
    <property type="entry name" value="PRK00504.1"/>
    <property type="match status" value="1"/>
</dbReference>
<dbReference type="InterPro" id="IPR018264">
    <property type="entry name" value="Ribosomal_bL33_CS"/>
</dbReference>
<dbReference type="GO" id="GO:0005737">
    <property type="term" value="C:cytoplasm"/>
    <property type="evidence" value="ECO:0007669"/>
    <property type="project" value="UniProtKB-ARBA"/>
</dbReference>
<dbReference type="Pfam" id="PF00471">
    <property type="entry name" value="Ribosomal_L33"/>
    <property type="match status" value="1"/>
</dbReference>
<evidence type="ECO:0000256" key="2">
    <source>
        <dbReference type="ARBA" id="ARBA00022980"/>
    </source>
</evidence>
<comment type="similarity">
    <text evidence="1">Belongs to the bacterial ribosomal protein bL33 family.</text>
</comment>
<dbReference type="PROSITE" id="PS00582">
    <property type="entry name" value="RIBOSOMAL_L33"/>
    <property type="match status" value="1"/>
</dbReference>
<dbReference type="Gene3D" id="2.20.28.120">
    <property type="entry name" value="Ribosomal protein L33"/>
    <property type="match status" value="1"/>
</dbReference>
<organism evidence="4">
    <name type="scientific">hydrothermal vent metagenome</name>
    <dbReference type="NCBI Taxonomy" id="652676"/>
    <lineage>
        <taxon>unclassified sequences</taxon>
        <taxon>metagenomes</taxon>
        <taxon>ecological metagenomes</taxon>
    </lineage>
</organism>
<reference evidence="4" key="1">
    <citation type="submission" date="2018-06" db="EMBL/GenBank/DDBJ databases">
        <authorList>
            <person name="Zhirakovskaya E."/>
        </authorList>
    </citation>
    <scope>NUCLEOTIDE SEQUENCE</scope>
</reference>
<dbReference type="GO" id="GO:0003735">
    <property type="term" value="F:structural constituent of ribosome"/>
    <property type="evidence" value="ECO:0007669"/>
    <property type="project" value="InterPro"/>
</dbReference>
<dbReference type="SUPFAM" id="SSF57829">
    <property type="entry name" value="Zn-binding ribosomal proteins"/>
    <property type="match status" value="1"/>
</dbReference>
<name>A0A3B0V160_9ZZZZ</name>
<dbReference type="GO" id="GO:0005840">
    <property type="term" value="C:ribosome"/>
    <property type="evidence" value="ECO:0007669"/>
    <property type="project" value="UniProtKB-KW"/>
</dbReference>
<dbReference type="HAMAP" id="MF_00294">
    <property type="entry name" value="Ribosomal_bL33"/>
    <property type="match status" value="1"/>
</dbReference>
<dbReference type="InterPro" id="IPR011332">
    <property type="entry name" value="Ribosomal_zn-bd"/>
</dbReference>
<proteinExistence type="inferred from homology"/>
<dbReference type="AlphaFoldDB" id="A0A3B0V160"/>
<dbReference type="PANTHER" id="PTHR43168">
    <property type="entry name" value="50S RIBOSOMAL PROTEIN L33, CHLOROPLASTIC"/>
    <property type="match status" value="1"/>
</dbReference>
<dbReference type="GO" id="GO:0006412">
    <property type="term" value="P:translation"/>
    <property type="evidence" value="ECO:0007669"/>
    <property type="project" value="InterPro"/>
</dbReference>
<sequence>MREIITFECTECKRRNYSSTKNKKTTTDRIELKKYCKFCRRHTNHKETK</sequence>
<dbReference type="PANTHER" id="PTHR43168:SF2">
    <property type="entry name" value="LARGE RIBOSOMAL SUBUNIT PROTEIN BL33C"/>
    <property type="match status" value="1"/>
</dbReference>
<evidence type="ECO:0000256" key="3">
    <source>
        <dbReference type="ARBA" id="ARBA00023274"/>
    </source>
</evidence>
<evidence type="ECO:0000256" key="1">
    <source>
        <dbReference type="ARBA" id="ARBA00007596"/>
    </source>
</evidence>
<gene>
    <name evidence="4" type="ORF">MNBD_DELTA02-698</name>
</gene>
<dbReference type="InterPro" id="IPR001705">
    <property type="entry name" value="Ribosomal_bL33"/>
</dbReference>
<dbReference type="EMBL" id="UOEZ01000005">
    <property type="protein sequence ID" value="VAW34630.1"/>
    <property type="molecule type" value="Genomic_DNA"/>
</dbReference>
<dbReference type="NCBIfam" id="NF001860">
    <property type="entry name" value="PRK00595.1"/>
    <property type="match status" value="1"/>
</dbReference>
<dbReference type="InterPro" id="IPR038584">
    <property type="entry name" value="Ribosomal_bL33_sf"/>
</dbReference>
<evidence type="ECO:0000313" key="4">
    <source>
        <dbReference type="EMBL" id="VAW34630.1"/>
    </source>
</evidence>
<dbReference type="GO" id="GO:1990904">
    <property type="term" value="C:ribonucleoprotein complex"/>
    <property type="evidence" value="ECO:0007669"/>
    <property type="project" value="UniProtKB-KW"/>
</dbReference>
<dbReference type="NCBIfam" id="TIGR01023">
    <property type="entry name" value="rpmG_bact"/>
    <property type="match status" value="1"/>
</dbReference>
<keyword evidence="2 4" id="KW-0689">Ribosomal protein</keyword>
<protein>
    <submittedName>
        <fullName evidence="4">LSU ribosomal protein L33p @ LSU ribosomal protein L33p, zinc-dependent</fullName>
    </submittedName>
</protein>
<keyword evidence="3" id="KW-0687">Ribonucleoprotein</keyword>